<dbReference type="AlphaFoldDB" id="A0AAU8FZT9"/>
<dbReference type="EMBL" id="CP159290">
    <property type="protein sequence ID" value="XCH28880.1"/>
    <property type="molecule type" value="Genomic_DNA"/>
</dbReference>
<feature type="region of interest" description="Disordered" evidence="1">
    <location>
        <begin position="1"/>
        <end position="31"/>
    </location>
</feature>
<evidence type="ECO:0000313" key="2">
    <source>
        <dbReference type="EMBL" id="XCH28880.1"/>
    </source>
</evidence>
<name>A0AAU8FZT9_9MICO</name>
<organism evidence="2">
    <name type="scientific">Cellulosimicrobium sp. ES-005</name>
    <dbReference type="NCBI Taxonomy" id="3163031"/>
    <lineage>
        <taxon>Bacteria</taxon>
        <taxon>Bacillati</taxon>
        <taxon>Actinomycetota</taxon>
        <taxon>Actinomycetes</taxon>
        <taxon>Micrococcales</taxon>
        <taxon>Promicromonosporaceae</taxon>
        <taxon>Cellulosimicrobium</taxon>
    </lineage>
</organism>
<protein>
    <recommendedName>
        <fullName evidence="3">Terminase small subunit</fullName>
    </recommendedName>
</protein>
<evidence type="ECO:0000256" key="1">
    <source>
        <dbReference type="SAM" id="MobiDB-lite"/>
    </source>
</evidence>
<feature type="compositionally biased region" description="Basic and acidic residues" evidence="1">
    <location>
        <begin position="1"/>
        <end position="13"/>
    </location>
</feature>
<dbReference type="RefSeq" id="WP_353707284.1">
    <property type="nucleotide sequence ID" value="NZ_CP159290.1"/>
</dbReference>
<accession>A0AAU8FZT9</accession>
<sequence length="141" mass="15964">MPPQRKRESELARPRSRKGGDAAAPEAIKGERRTVTIPREKTDWTADAKRWFKSLKTSGQADFYQDSDWALAVFLCDEITYYRSSNRRSPEMLKTILSGMEKLLTSEADRLKARVELTNPEPESDPASVLAIADYRTELGA</sequence>
<dbReference type="InterPro" id="IPR057972">
    <property type="entry name" value="Terminase_7"/>
</dbReference>
<proteinExistence type="predicted"/>
<evidence type="ECO:0008006" key="3">
    <source>
        <dbReference type="Google" id="ProtNLM"/>
    </source>
</evidence>
<reference evidence="2" key="1">
    <citation type="submission" date="2024-06" db="EMBL/GenBank/DDBJ databases">
        <title>Complete genome sequence of the cellulolytic actinobacterium, Cellulosimicrobium ES-005.</title>
        <authorList>
            <person name="Matthews C.T."/>
            <person name="Underwood K.D."/>
            <person name="Ghanchi K.M."/>
            <person name="Fields S.D."/>
            <person name="Gardner S.G."/>
        </authorList>
    </citation>
    <scope>NUCLEOTIDE SEQUENCE</scope>
    <source>
        <strain evidence="2">ES-005</strain>
    </source>
</reference>
<dbReference type="Pfam" id="PF25673">
    <property type="entry name" value="Terminase_7"/>
    <property type="match status" value="1"/>
</dbReference>
<gene>
    <name evidence="2" type="ORF">ABRQ22_14935</name>
</gene>